<dbReference type="Gene3D" id="3.30.450.40">
    <property type="match status" value="1"/>
</dbReference>
<dbReference type="InterPro" id="IPR012074">
    <property type="entry name" value="GAF_ANTAR"/>
</dbReference>
<dbReference type="PIRSF" id="PIRSF036625">
    <property type="entry name" value="GAF_ANTAR"/>
    <property type="match status" value="1"/>
</dbReference>
<dbReference type="PROSITE" id="PS50921">
    <property type="entry name" value="ANTAR"/>
    <property type="match status" value="1"/>
</dbReference>
<dbReference type="InterPro" id="IPR005561">
    <property type="entry name" value="ANTAR"/>
</dbReference>
<evidence type="ECO:0000256" key="4">
    <source>
        <dbReference type="ARBA" id="ARBA00023163"/>
    </source>
</evidence>
<dbReference type="GO" id="GO:0016301">
    <property type="term" value="F:kinase activity"/>
    <property type="evidence" value="ECO:0007669"/>
    <property type="project" value="UniProtKB-KW"/>
</dbReference>
<comment type="caution">
    <text evidence="6">The sequence shown here is derived from an EMBL/GenBank/DDBJ whole genome shotgun (WGS) entry which is preliminary data.</text>
</comment>
<name>A0A4R1HR56_PSEEN</name>
<dbReference type="InterPro" id="IPR011006">
    <property type="entry name" value="CheY-like_superfamily"/>
</dbReference>
<gene>
    <name evidence="6" type="ORF">EV378_0404</name>
</gene>
<dbReference type="AlphaFoldDB" id="A0A4R1HR56"/>
<dbReference type="InterPro" id="IPR029016">
    <property type="entry name" value="GAF-like_dom_sf"/>
</dbReference>
<dbReference type="Proteomes" id="UP000295560">
    <property type="component" value="Unassembled WGS sequence"/>
</dbReference>
<dbReference type="OrthoDB" id="4629915at2"/>
<proteinExistence type="predicted"/>
<keyword evidence="1" id="KW-0808">Transferase</keyword>
<reference evidence="6 7" key="1">
    <citation type="submission" date="2019-03" db="EMBL/GenBank/DDBJ databases">
        <title>Sequencing the genomes of 1000 actinobacteria strains.</title>
        <authorList>
            <person name="Klenk H.-P."/>
        </authorList>
    </citation>
    <scope>NUCLEOTIDE SEQUENCE [LARGE SCALE GENOMIC DNA]</scope>
    <source>
        <strain evidence="6 7">DSM 44969</strain>
    </source>
</reference>
<keyword evidence="4" id="KW-0804">Transcription</keyword>
<evidence type="ECO:0000313" key="7">
    <source>
        <dbReference type="Proteomes" id="UP000295560"/>
    </source>
</evidence>
<sequence>MTGPETGVDADALRAAMAQTASRLTRTLAGSGGEDAALQSIVVGALQAIPAAAGASITLLDRRGAITTHAPSTELVAEIDQVQAQIGEGPCIDAARDEEGPQSGVTDADDLATDPPWPRFAEKALAAGMHAVLSFQLVTGSSAGALNLYSTTAHGFAPADHLIGGLFADQAAVALAGARRVDHLSQALRTRDVIGQAKGILMERFRLDDPQAFEMLVSASQDTNLKLHDVAEWMVRESRERYAQEAPDQ</sequence>
<feature type="domain" description="ANTAR" evidence="5">
    <location>
        <begin position="174"/>
        <end position="235"/>
    </location>
</feature>
<evidence type="ECO:0000256" key="2">
    <source>
        <dbReference type="ARBA" id="ARBA00022777"/>
    </source>
</evidence>
<keyword evidence="2" id="KW-0418">Kinase</keyword>
<evidence type="ECO:0000256" key="1">
    <source>
        <dbReference type="ARBA" id="ARBA00022679"/>
    </source>
</evidence>
<dbReference type="SMART" id="SM01012">
    <property type="entry name" value="ANTAR"/>
    <property type="match status" value="1"/>
</dbReference>
<evidence type="ECO:0000259" key="5">
    <source>
        <dbReference type="PROSITE" id="PS50921"/>
    </source>
</evidence>
<dbReference type="InterPro" id="IPR036388">
    <property type="entry name" value="WH-like_DNA-bd_sf"/>
</dbReference>
<accession>A0A4R1HR56</accession>
<dbReference type="Pfam" id="PF13185">
    <property type="entry name" value="GAF_2"/>
    <property type="match status" value="1"/>
</dbReference>
<dbReference type="GO" id="GO:0003723">
    <property type="term" value="F:RNA binding"/>
    <property type="evidence" value="ECO:0007669"/>
    <property type="project" value="InterPro"/>
</dbReference>
<keyword evidence="7" id="KW-1185">Reference proteome</keyword>
<evidence type="ECO:0000256" key="3">
    <source>
        <dbReference type="ARBA" id="ARBA00023015"/>
    </source>
</evidence>
<dbReference type="SUPFAM" id="SSF55781">
    <property type="entry name" value="GAF domain-like"/>
    <property type="match status" value="1"/>
</dbReference>
<dbReference type="Pfam" id="PF03861">
    <property type="entry name" value="ANTAR"/>
    <property type="match status" value="1"/>
</dbReference>
<dbReference type="SUPFAM" id="SSF52172">
    <property type="entry name" value="CheY-like"/>
    <property type="match status" value="1"/>
</dbReference>
<dbReference type="EMBL" id="SMFZ01000001">
    <property type="protein sequence ID" value="TCK24628.1"/>
    <property type="molecule type" value="Genomic_DNA"/>
</dbReference>
<dbReference type="RefSeq" id="WP_132421055.1">
    <property type="nucleotide sequence ID" value="NZ_SMFZ01000001.1"/>
</dbReference>
<dbReference type="Gene3D" id="1.10.10.10">
    <property type="entry name" value="Winged helix-like DNA-binding domain superfamily/Winged helix DNA-binding domain"/>
    <property type="match status" value="1"/>
</dbReference>
<protein>
    <submittedName>
        <fullName evidence="6">GAF domain-containing protein</fullName>
    </submittedName>
</protein>
<dbReference type="InterPro" id="IPR003018">
    <property type="entry name" value="GAF"/>
</dbReference>
<keyword evidence="3" id="KW-0805">Transcription regulation</keyword>
<organism evidence="6 7">
    <name type="scientific">Pseudonocardia endophytica</name>
    <dbReference type="NCBI Taxonomy" id="401976"/>
    <lineage>
        <taxon>Bacteria</taxon>
        <taxon>Bacillati</taxon>
        <taxon>Actinomycetota</taxon>
        <taxon>Actinomycetes</taxon>
        <taxon>Pseudonocardiales</taxon>
        <taxon>Pseudonocardiaceae</taxon>
        <taxon>Pseudonocardia</taxon>
    </lineage>
</organism>
<evidence type="ECO:0000313" key="6">
    <source>
        <dbReference type="EMBL" id="TCK24628.1"/>
    </source>
</evidence>